<dbReference type="Pfam" id="PF00928">
    <property type="entry name" value="Adap_comp_sub"/>
    <property type="match status" value="1"/>
</dbReference>
<evidence type="ECO:0000259" key="8">
    <source>
        <dbReference type="PROSITE" id="PS51072"/>
    </source>
</evidence>
<dbReference type="Proteomes" id="UP000591073">
    <property type="component" value="Unassembled WGS sequence"/>
</dbReference>
<feature type="domain" description="MHD" evidence="8">
    <location>
        <begin position="235"/>
        <end position="493"/>
    </location>
</feature>
<dbReference type="GO" id="GO:0030131">
    <property type="term" value="C:clathrin adaptor complex"/>
    <property type="evidence" value="ECO:0007669"/>
    <property type="project" value="InterPro"/>
</dbReference>
<name>A0A7L0SFY7_GLABR</name>
<protein>
    <submittedName>
        <fullName evidence="9">AP4M1 protein</fullName>
    </submittedName>
</protein>
<reference evidence="9 10" key="1">
    <citation type="submission" date="2019-09" db="EMBL/GenBank/DDBJ databases">
        <title>Bird 10,000 Genomes (B10K) Project - Family phase.</title>
        <authorList>
            <person name="Zhang G."/>
        </authorList>
    </citation>
    <scope>NUCLEOTIDE SEQUENCE [LARGE SCALE GENOMIC DNA]</scope>
    <source>
        <strain evidence="9">B10K-DU-008-63</strain>
    </source>
</reference>
<evidence type="ECO:0000313" key="10">
    <source>
        <dbReference type="Proteomes" id="UP000591073"/>
    </source>
</evidence>
<organism evidence="9 10">
    <name type="scientific">Glaucidium brasilianum</name>
    <name type="common">Ferruginous pygmy-owl</name>
    <dbReference type="NCBI Taxonomy" id="78217"/>
    <lineage>
        <taxon>Eukaryota</taxon>
        <taxon>Metazoa</taxon>
        <taxon>Chordata</taxon>
        <taxon>Craniata</taxon>
        <taxon>Vertebrata</taxon>
        <taxon>Euteleostomi</taxon>
        <taxon>Archelosauria</taxon>
        <taxon>Archosauria</taxon>
        <taxon>Dinosauria</taxon>
        <taxon>Saurischia</taxon>
        <taxon>Theropoda</taxon>
        <taxon>Coelurosauria</taxon>
        <taxon>Aves</taxon>
        <taxon>Neognathae</taxon>
        <taxon>Neoaves</taxon>
        <taxon>Telluraves</taxon>
        <taxon>Strigiformes</taxon>
        <taxon>Strigidae</taxon>
        <taxon>Glaucidium</taxon>
    </lineage>
</organism>
<keyword evidence="4" id="KW-0653">Protein transport</keyword>
<dbReference type="InterPro" id="IPR001392">
    <property type="entry name" value="Clathrin_mu"/>
</dbReference>
<comment type="subcellular location">
    <subcellularLocation>
        <location evidence="1">Membrane</location>
        <location evidence="1">Coated pit</location>
        <topology evidence="1">Peripheral membrane protein</topology>
        <orientation evidence="1">Cytoplasmic side</orientation>
    </subcellularLocation>
</comment>
<keyword evidence="6" id="KW-0168">Coated pit</keyword>
<dbReference type="PIRSF" id="PIRSF005992">
    <property type="entry name" value="Clathrin_mu"/>
    <property type="match status" value="1"/>
</dbReference>
<dbReference type="EMBL" id="VXAP01001505">
    <property type="protein sequence ID" value="NXL40312.1"/>
    <property type="molecule type" value="Genomic_DNA"/>
</dbReference>
<dbReference type="GO" id="GO:0016192">
    <property type="term" value="P:vesicle-mediated transport"/>
    <property type="evidence" value="ECO:0007669"/>
    <property type="project" value="InterPro"/>
</dbReference>
<accession>A0A7L0SFY7</accession>
<dbReference type="PROSITE" id="PS51072">
    <property type="entry name" value="MHD"/>
    <property type="match status" value="1"/>
</dbReference>
<proteinExistence type="inferred from homology"/>
<comment type="caution">
    <text evidence="9">The sequence shown here is derived from an EMBL/GenBank/DDBJ whole genome shotgun (WGS) entry which is preliminary data.</text>
</comment>
<dbReference type="FunFam" id="3.30.450.60:FF:000002">
    <property type="entry name" value="AP-2 complex subunit mu, putative"/>
    <property type="match status" value="1"/>
</dbReference>
<sequence length="494" mass="54085">MLSQIFILSSKGDRLIHKDFRGETCGSSTDLADAFYRRITSLPGDQAPVFMVRRGWGTRGGSMGVPRGSQLCSPPQTHEGRHFVHVRHAGLYFVATTTLDASPFTLVEFLNRLVTLLRDFCGPLSEKNVSLNFALIYELLDEMLDYGYIQTTAPEVLRNFMHTEPVATKPFSLLDLGSIGLFGAETQQSRVAPSSAASRPVLPPRGEQVGPPQCPHVPPLSSLSLDPPLWPQGTRNEVFVDVVERLTVVIAANGTPMKVDVQGEIRLKCYLPSCVEMRIGLTEEFCVGKSELRGYGTAVRVDECAFHSSIKLDEFESGRVLKVTPSQGELTLMQYQLADDIPSPLPFRLFPTVGVWGAGGARARAWLLTPHPPNSSQALNVRLQLPVPKGVSSLAQELSSPEQTAELQPGTKSLCWDIPRCQGGSQLSALFKLEVPGLSRASLLELGPANLAFELPAHTCSGLHVRFVRLPGPAGPPQRWVRYLTHSDSYVLRL</sequence>
<dbReference type="InterPro" id="IPR022775">
    <property type="entry name" value="AP_mu_sigma_su"/>
</dbReference>
<dbReference type="SUPFAM" id="SSF49447">
    <property type="entry name" value="Second domain of Mu2 adaptin subunit (ap50) of ap2 adaptor"/>
    <property type="match status" value="1"/>
</dbReference>
<feature type="non-terminal residue" evidence="9">
    <location>
        <position position="494"/>
    </location>
</feature>
<keyword evidence="3" id="KW-0813">Transport</keyword>
<dbReference type="CDD" id="cd14838">
    <property type="entry name" value="AP4_Mu_N"/>
    <property type="match status" value="1"/>
</dbReference>
<feature type="region of interest" description="Disordered" evidence="7">
    <location>
        <begin position="190"/>
        <end position="217"/>
    </location>
</feature>
<feature type="non-terminal residue" evidence="9">
    <location>
        <position position="1"/>
    </location>
</feature>
<dbReference type="InterPro" id="IPR036168">
    <property type="entry name" value="AP2_Mu_C_sf"/>
</dbReference>
<evidence type="ECO:0000256" key="7">
    <source>
        <dbReference type="SAM" id="MobiDB-lite"/>
    </source>
</evidence>
<dbReference type="InterPro" id="IPR050431">
    <property type="entry name" value="Adaptor_comp_med_subunit"/>
</dbReference>
<keyword evidence="5" id="KW-0472">Membrane</keyword>
<evidence type="ECO:0000256" key="2">
    <source>
        <dbReference type="ARBA" id="ARBA00005324"/>
    </source>
</evidence>
<dbReference type="GO" id="GO:0005905">
    <property type="term" value="C:clathrin-coated pit"/>
    <property type="evidence" value="ECO:0007669"/>
    <property type="project" value="UniProtKB-KW"/>
</dbReference>
<dbReference type="Gene3D" id="3.30.450.60">
    <property type="match status" value="1"/>
</dbReference>
<dbReference type="Pfam" id="PF01217">
    <property type="entry name" value="Clat_adaptor_s"/>
    <property type="match status" value="1"/>
</dbReference>
<gene>
    <name evidence="9" type="primary">Ap4m1</name>
    <name evidence="9" type="ORF">GLABRA_R15004</name>
</gene>
<dbReference type="AlphaFoldDB" id="A0A7L0SFY7"/>
<dbReference type="InterPro" id="IPR028565">
    <property type="entry name" value="MHD"/>
</dbReference>
<dbReference type="GO" id="GO:0006886">
    <property type="term" value="P:intracellular protein transport"/>
    <property type="evidence" value="ECO:0007669"/>
    <property type="project" value="InterPro"/>
</dbReference>
<evidence type="ECO:0000256" key="6">
    <source>
        <dbReference type="ARBA" id="ARBA00023176"/>
    </source>
</evidence>
<dbReference type="PANTHER" id="PTHR10529">
    <property type="entry name" value="AP COMPLEX SUBUNIT MU"/>
    <property type="match status" value="1"/>
</dbReference>
<evidence type="ECO:0000256" key="3">
    <source>
        <dbReference type="ARBA" id="ARBA00022448"/>
    </source>
</evidence>
<dbReference type="SUPFAM" id="SSF64356">
    <property type="entry name" value="SNARE-like"/>
    <property type="match status" value="1"/>
</dbReference>
<evidence type="ECO:0000256" key="4">
    <source>
        <dbReference type="ARBA" id="ARBA00022927"/>
    </source>
</evidence>
<keyword evidence="10" id="KW-1185">Reference proteome</keyword>
<evidence type="ECO:0000256" key="5">
    <source>
        <dbReference type="ARBA" id="ARBA00023136"/>
    </source>
</evidence>
<feature type="compositionally biased region" description="Low complexity" evidence="7">
    <location>
        <begin position="190"/>
        <end position="200"/>
    </location>
</feature>
<dbReference type="CDD" id="cd09253">
    <property type="entry name" value="AP-4_Mu4_Cterm"/>
    <property type="match status" value="1"/>
</dbReference>
<evidence type="ECO:0000313" key="9">
    <source>
        <dbReference type="EMBL" id="NXL40312.1"/>
    </source>
</evidence>
<comment type="similarity">
    <text evidence="2">Belongs to the adaptor complexes medium subunit family.</text>
</comment>
<dbReference type="InterPro" id="IPR011012">
    <property type="entry name" value="Longin-like_dom_sf"/>
</dbReference>
<dbReference type="Gene3D" id="2.60.40.1170">
    <property type="entry name" value="Mu homology domain, subdomain B"/>
    <property type="match status" value="2"/>
</dbReference>
<evidence type="ECO:0000256" key="1">
    <source>
        <dbReference type="ARBA" id="ARBA00004277"/>
    </source>
</evidence>
<dbReference type="OrthoDB" id="10259133at2759"/>